<dbReference type="PATRIC" id="fig|1137281.3.peg.1119"/>
<dbReference type="EMBL" id="ANLA01000007">
    <property type="protein sequence ID" value="EMQ95436.1"/>
    <property type="molecule type" value="Genomic_DNA"/>
</dbReference>
<dbReference type="SUPFAM" id="SSF49265">
    <property type="entry name" value="Fibronectin type III"/>
    <property type="match status" value="1"/>
</dbReference>
<dbReference type="CDD" id="cd00063">
    <property type="entry name" value="FN3"/>
    <property type="match status" value="2"/>
</dbReference>
<accession>M7MK35</accession>
<reference evidence="2 3" key="1">
    <citation type="submission" date="2012-12" db="EMBL/GenBank/DDBJ databases">
        <title>Genome assembly of Formosa sp. AK20.</title>
        <authorList>
            <person name="Kumar R."/>
            <person name="Khatri I."/>
            <person name="Vaidya B."/>
            <person name="Subramanian S."/>
            <person name="Pinnaka A."/>
        </authorList>
    </citation>
    <scope>NUCLEOTIDE SEQUENCE [LARGE SCALE GENOMIC DNA]</scope>
    <source>
        <strain evidence="2 3">AK20</strain>
    </source>
</reference>
<evidence type="ECO:0000313" key="2">
    <source>
        <dbReference type="EMBL" id="EMQ95436.1"/>
    </source>
</evidence>
<dbReference type="SMART" id="SM00060">
    <property type="entry name" value="FN3"/>
    <property type="match status" value="2"/>
</dbReference>
<dbReference type="STRING" id="1137281.D778_02530"/>
<evidence type="ECO:0000313" key="3">
    <source>
        <dbReference type="Proteomes" id="UP000012024"/>
    </source>
</evidence>
<protein>
    <submittedName>
        <fullName evidence="2">Uncharacterized protein</fullName>
    </submittedName>
</protein>
<dbReference type="PANTHER" id="PTHR46708">
    <property type="entry name" value="TENASCIN"/>
    <property type="match status" value="1"/>
</dbReference>
<dbReference type="Pfam" id="PF00041">
    <property type="entry name" value="fn3"/>
    <property type="match status" value="1"/>
</dbReference>
<evidence type="ECO:0000256" key="1">
    <source>
        <dbReference type="ARBA" id="ARBA00022737"/>
    </source>
</evidence>
<dbReference type="GeneID" id="98641025"/>
<name>M7MK35_9FLAO</name>
<dbReference type="InterPro" id="IPR036116">
    <property type="entry name" value="FN3_sf"/>
</dbReference>
<sequence length="327" mass="35839">MKKFFILLSITLFVFSCSNDNSDDTNDQITCASPANISINSITVNSATLNWTANNAVSYEIEYGVSGFTQGQGNTISTSGLGYELTDLAQDTSYDVYLTTKCSDTNFSDVIGPVIFITETACQKPTSLNVDSVDICSISLNWDSNGESDFKIEYGITGFSLGTGRVLNATDNFTTIDTYLEAGTTYDIYVKAYCGIDGFSASSDPLVVTTASQDLAGSYHVTVTRDDGFSYDHGIETIVLVSPNYYKTETTGLWPRGSFSPDTDQGFNFRNSCGEIEVPEQQLFQGAYANMMYGNYAEIKPNGDLIILYNIDLNIEYPGFYAEYVKQ</sequence>
<dbReference type="InterPro" id="IPR003961">
    <property type="entry name" value="FN3_dom"/>
</dbReference>
<keyword evidence="3" id="KW-1185">Reference proteome</keyword>
<dbReference type="Proteomes" id="UP000012024">
    <property type="component" value="Unassembled WGS sequence"/>
</dbReference>
<dbReference type="PROSITE" id="PS51257">
    <property type="entry name" value="PROKAR_LIPOPROTEIN"/>
    <property type="match status" value="1"/>
</dbReference>
<organism evidence="2 3">
    <name type="scientific">Xanthomarina gelatinilytica</name>
    <dbReference type="NCBI Taxonomy" id="1137281"/>
    <lineage>
        <taxon>Bacteria</taxon>
        <taxon>Pseudomonadati</taxon>
        <taxon>Bacteroidota</taxon>
        <taxon>Flavobacteriia</taxon>
        <taxon>Flavobacteriales</taxon>
        <taxon>Flavobacteriaceae</taxon>
        <taxon>Xanthomarina</taxon>
    </lineage>
</organism>
<dbReference type="InterPro" id="IPR013783">
    <property type="entry name" value="Ig-like_fold"/>
</dbReference>
<comment type="caution">
    <text evidence="2">The sequence shown here is derived from an EMBL/GenBank/DDBJ whole genome shotgun (WGS) entry which is preliminary data.</text>
</comment>
<dbReference type="OrthoDB" id="1233892at2"/>
<dbReference type="PROSITE" id="PS50853">
    <property type="entry name" value="FN3"/>
    <property type="match status" value="2"/>
</dbReference>
<dbReference type="PANTHER" id="PTHR46708:SF2">
    <property type="entry name" value="FIBRONECTIN TYPE-III DOMAIN-CONTAINING PROTEIN"/>
    <property type="match status" value="1"/>
</dbReference>
<keyword evidence="1" id="KW-0677">Repeat</keyword>
<gene>
    <name evidence="2" type="ORF">D778_02530</name>
</gene>
<dbReference type="RefSeq" id="WP_007648539.1">
    <property type="nucleotide sequence ID" value="NZ_ANLA01000007.1"/>
</dbReference>
<proteinExistence type="predicted"/>
<dbReference type="InterPro" id="IPR050991">
    <property type="entry name" value="ECM_Regulatory_Proteins"/>
</dbReference>
<dbReference type="eggNOG" id="COG3291">
    <property type="taxonomic scope" value="Bacteria"/>
</dbReference>
<dbReference type="AlphaFoldDB" id="M7MK35"/>
<dbReference type="Gene3D" id="2.60.40.10">
    <property type="entry name" value="Immunoglobulins"/>
    <property type="match status" value="2"/>
</dbReference>